<keyword evidence="3" id="KW-1185">Reference proteome</keyword>
<evidence type="ECO:0000313" key="3">
    <source>
        <dbReference type="Proteomes" id="UP000254236"/>
    </source>
</evidence>
<proteinExistence type="predicted"/>
<evidence type="ECO:0008006" key="5">
    <source>
        <dbReference type="Google" id="ProtNLM"/>
    </source>
</evidence>
<dbReference type="InterPro" id="IPR006311">
    <property type="entry name" value="TAT_signal"/>
</dbReference>
<dbReference type="KEGG" id="bsau:DWV08_00500"/>
<dbReference type="PROSITE" id="PS51257">
    <property type="entry name" value="PROKAR_LIPOPROTEIN"/>
    <property type="match status" value="1"/>
</dbReference>
<dbReference type="PROSITE" id="PS51318">
    <property type="entry name" value="TAT"/>
    <property type="match status" value="1"/>
</dbReference>
<evidence type="ECO:0000313" key="4">
    <source>
        <dbReference type="Proteomes" id="UP000282185"/>
    </source>
</evidence>
<dbReference type="EMBL" id="QSWH01000007">
    <property type="protein sequence ID" value="RRR21526.1"/>
    <property type="molecule type" value="Genomic_DNA"/>
</dbReference>
<evidence type="ECO:0000313" key="1">
    <source>
        <dbReference type="EMBL" id="AXK44254.1"/>
    </source>
</evidence>
<name>A0A345YK02_9MICO</name>
<accession>A0A345YK02</accession>
<dbReference type="RefSeq" id="WP_115412009.1">
    <property type="nucleotide sequence ID" value="NZ_CP031356.1"/>
</dbReference>
<dbReference type="SUPFAM" id="SSF50939">
    <property type="entry name" value="Sialidases"/>
    <property type="match status" value="1"/>
</dbReference>
<dbReference type="OrthoDB" id="4793103at2"/>
<dbReference type="Proteomes" id="UP000254236">
    <property type="component" value="Chromosome"/>
</dbReference>
<organism evidence="2 4">
    <name type="scientific">Brachybacterium saurashtrense</name>
    <dbReference type="NCBI Taxonomy" id="556288"/>
    <lineage>
        <taxon>Bacteria</taxon>
        <taxon>Bacillati</taxon>
        <taxon>Actinomycetota</taxon>
        <taxon>Actinomycetes</taxon>
        <taxon>Micrococcales</taxon>
        <taxon>Dermabacteraceae</taxon>
        <taxon>Brachybacterium</taxon>
    </lineage>
</organism>
<dbReference type="Proteomes" id="UP000282185">
    <property type="component" value="Unassembled WGS sequence"/>
</dbReference>
<dbReference type="AlphaFoldDB" id="A0A345YK02"/>
<dbReference type="EMBL" id="CP031356">
    <property type="protein sequence ID" value="AXK44254.1"/>
    <property type="molecule type" value="Genomic_DNA"/>
</dbReference>
<gene>
    <name evidence="1" type="ORF">DWV08_00500</name>
    <name evidence="2" type="ORF">DXU92_14400</name>
</gene>
<evidence type="ECO:0000313" key="2">
    <source>
        <dbReference type="EMBL" id="RRR21526.1"/>
    </source>
</evidence>
<reference evidence="2 4" key="2">
    <citation type="submission" date="2018-08" db="EMBL/GenBank/DDBJ databases">
        <title>Brachybacterium saurashtrense DSM 23186.</title>
        <authorList>
            <person name="Li Y."/>
        </authorList>
    </citation>
    <scope>NUCLEOTIDE SEQUENCE [LARGE SCALE GENOMIC DNA]</scope>
    <source>
        <strain evidence="2 4">DSM 23186</strain>
    </source>
</reference>
<reference evidence="1 3" key="1">
    <citation type="submission" date="2018-07" db="EMBL/GenBank/DDBJ databases">
        <title>Brachybacterium saurashtrense DSM 23186 genome sequence.</title>
        <authorList>
            <person name="Guo L."/>
        </authorList>
    </citation>
    <scope>NUCLEOTIDE SEQUENCE [LARGE SCALE GENOMIC DNA]</scope>
    <source>
        <strain evidence="1 3">DSM 23186</strain>
    </source>
</reference>
<protein>
    <recommendedName>
        <fullName evidence="5">Exo-alpha-sialidase</fullName>
    </recommendedName>
</protein>
<sequence length="785" mass="83513">MSSARTSLRPSRRSLLHSGTLPGAVGLAGCDVTLPWSGPAPRASVTLAPLTTSVGLLPKEPVFREDWALSPTDARPLGLLVHREKNLEADLRVVTPGELFGHPVPLDPTTSGIVVDAHVDSVRIYTRGVREGRYRTTLLTSSEYTEWATTELGTTIDRRLAAAGDGLVVSRPAHGTVQVWEVAEDGAVAALAPIAVPAGETWGIDGIARSGDRILVVLSQRTEVGEDPAAVSSEDGGATWTEAVPLPGEGRWRGVRDVLVAGERFVLIGYHDLPVAWDENVTFRRAAAWSGTSAQDLAGEDVPLPTWGIEDFSQTDGRGSLDPDTPIDFADLSLGLPVRSADGAALLAPTFFADDCRRLRREEDGTWTVSAKDRYAVHSLFGAVLDETATLYRVHDRVLGSTGEHPHDRDGLPFAQARSLSVPDGATGAGLTGEFSWRVGTMVRTDERISWRTEQDGFTFGVDAEDRVVRRLTPALGPDAPSSISLHCFEGSLTLVAGIVSDGEDPGVHAQVSADGAEWESASGLLRSDHGMRVGRGTTVAGTHYLPLAEWVPGEGDDDAVLTPGLYASEDGLTWEAVPPPTIEHPSPELAAHGGQILEVTAVDGTLIALGLVQDVEDARRPVLFVQDGESWVTVAPEGAAPGWSFAGVVGTTVHGWVGSRRAESRLAVDGTLTETYRSDDDTARGPVLDLGEGALIAGGWIDRPVADEEDDSTAERGVGACLWASRDAGETWQRTMLPGQDGRFPGVTVRQEGDGLLVLLDDPDTPRGYRIHDARADVLGTEEE</sequence>
<dbReference type="InterPro" id="IPR036278">
    <property type="entry name" value="Sialidase_sf"/>
</dbReference>